<dbReference type="InterPro" id="IPR050640">
    <property type="entry name" value="Bact_2-comp_sensor_kinase"/>
</dbReference>
<feature type="coiled-coil region" evidence="5">
    <location>
        <begin position="346"/>
        <end position="373"/>
    </location>
</feature>
<gene>
    <name evidence="8" type="ordered locus">Mahau_2617</name>
</gene>
<dbReference type="SUPFAM" id="SSF55874">
    <property type="entry name" value="ATPase domain of HSP90 chaperone/DNA topoisomerase II/histidine kinase"/>
    <property type="match status" value="1"/>
</dbReference>
<dbReference type="InterPro" id="IPR003594">
    <property type="entry name" value="HATPase_dom"/>
</dbReference>
<dbReference type="Pfam" id="PF02518">
    <property type="entry name" value="HATPase_c"/>
    <property type="match status" value="1"/>
</dbReference>
<dbReference type="RefSeq" id="WP_013782180.1">
    <property type="nucleotide sequence ID" value="NC_015520.1"/>
</dbReference>
<keyword evidence="5" id="KW-0175">Coiled coil</keyword>
<evidence type="ECO:0000256" key="2">
    <source>
        <dbReference type="ARBA" id="ARBA00022553"/>
    </source>
</evidence>
<protein>
    <submittedName>
        <fullName evidence="8">Integral membrane sensor signal transduction histidine kinase</fullName>
    </submittedName>
</protein>
<evidence type="ECO:0000256" key="3">
    <source>
        <dbReference type="ARBA" id="ARBA00022679"/>
    </source>
</evidence>
<dbReference type="InterPro" id="IPR003660">
    <property type="entry name" value="HAMP_dom"/>
</dbReference>
<name>F3ZY61_MAHA5</name>
<keyword evidence="6" id="KW-0812">Transmembrane</keyword>
<evidence type="ECO:0000259" key="7">
    <source>
        <dbReference type="PROSITE" id="PS50885"/>
    </source>
</evidence>
<accession>F3ZY61</accession>
<dbReference type="GO" id="GO:0000155">
    <property type="term" value="F:phosphorelay sensor kinase activity"/>
    <property type="evidence" value="ECO:0007669"/>
    <property type="project" value="InterPro"/>
</dbReference>
<dbReference type="Gene3D" id="3.30.565.10">
    <property type="entry name" value="Histidine kinase-like ATPase, C-terminal domain"/>
    <property type="match status" value="1"/>
</dbReference>
<dbReference type="SMART" id="SM00304">
    <property type="entry name" value="HAMP"/>
    <property type="match status" value="1"/>
</dbReference>
<dbReference type="eggNOG" id="COG2972">
    <property type="taxonomic scope" value="Bacteria"/>
</dbReference>
<reference evidence="8 9" key="2">
    <citation type="journal article" date="2011" name="Stand. Genomic Sci.">
        <title>Complete genome sequence of Mahella australiensis type strain (50-1 BON).</title>
        <authorList>
            <person name="Sikorski J."/>
            <person name="Teshima H."/>
            <person name="Nolan M."/>
            <person name="Lucas S."/>
            <person name="Hammon N."/>
            <person name="Deshpande S."/>
            <person name="Cheng J.F."/>
            <person name="Pitluck S."/>
            <person name="Liolios K."/>
            <person name="Pagani I."/>
            <person name="Ivanova N."/>
            <person name="Huntemann M."/>
            <person name="Mavromatis K."/>
            <person name="Ovchinikova G."/>
            <person name="Pati A."/>
            <person name="Tapia R."/>
            <person name="Han C."/>
            <person name="Goodwin L."/>
            <person name="Chen A."/>
            <person name="Palaniappan K."/>
            <person name="Land M."/>
            <person name="Hauser L."/>
            <person name="Ngatchou-Djao O.D."/>
            <person name="Rohde M."/>
            <person name="Pukall R."/>
            <person name="Spring S."/>
            <person name="Abt B."/>
            <person name="Goker M."/>
            <person name="Detter J.C."/>
            <person name="Woyke T."/>
            <person name="Bristow J."/>
            <person name="Markowitz V."/>
            <person name="Hugenholtz P."/>
            <person name="Eisen J.A."/>
            <person name="Kyrpides N.C."/>
            <person name="Klenk H.P."/>
            <person name="Lapidus A."/>
        </authorList>
    </citation>
    <scope>NUCLEOTIDE SEQUENCE [LARGE SCALE GENOMIC DNA]</scope>
    <source>
        <strain evidence="9">DSM 15567 / CIP 107919 / 50-1 BON</strain>
    </source>
</reference>
<feature type="transmembrane region" description="Helical" evidence="6">
    <location>
        <begin position="288"/>
        <end position="316"/>
    </location>
</feature>
<evidence type="ECO:0000256" key="1">
    <source>
        <dbReference type="ARBA" id="ARBA00004370"/>
    </source>
</evidence>
<dbReference type="CDD" id="cd06225">
    <property type="entry name" value="HAMP"/>
    <property type="match status" value="1"/>
</dbReference>
<evidence type="ECO:0000313" key="8">
    <source>
        <dbReference type="EMBL" id="AEE97757.1"/>
    </source>
</evidence>
<keyword evidence="6" id="KW-0472">Membrane</keyword>
<keyword evidence="6" id="KW-1133">Transmembrane helix</keyword>
<dbReference type="EMBL" id="CP002360">
    <property type="protein sequence ID" value="AEE97757.1"/>
    <property type="molecule type" value="Genomic_DNA"/>
</dbReference>
<dbReference type="PANTHER" id="PTHR34220:SF7">
    <property type="entry name" value="SENSOR HISTIDINE KINASE YPDA"/>
    <property type="match status" value="1"/>
</dbReference>
<sequence length="611" mass="68994">MSFQTRLLVTYSLLIIAIVVIIGVVFYQYNADILEDKAYFNIDALADKMSQQLDGIIKPMDFLASYLISDETFMSSMASLSNLDDRNPENLIYVNEGYRNIRSVLVGYSISKNFYKVNVFNRKGYFLSSDFMDDSPLGNIQELIDSIGWLDKADSAGGRMVLLTPYIDPWASNDKMKVFSLVRCIEGPKGKMGYIEVQDSYDKLENIFSVPRSSNINVVAVTDSGEIFYNNNVATVSLLKYYSQLALSDGNIRRIIKNPVTNAEEVIARASSEYTGVKIILAQDKSAILGPIVLAGNMTVIIGIIIVALSFVYIYLFSKQLAKPIRHLKYEMEKTELENLSKTITVESSNDEIKALNDSFEHLRERLNEAIDNEIKSRLFQMQANFDSLQAQINPHFIYNILNVLSNKGLEDGDEEICEICDSIAAMLRYSTSTLQHLATVGDELEHVKNYLVLMKKRFEHRLEFEVNIDSDILSQPMPKLVLQPIVENSINHGFENVQKVMHICIRSYESRGWWYIEIADNGEGFSQDVLAKLNESFKMVKEAILNARYSSGYEIGGLGLVNTYARMALFYNGEFEFKVENIETGGAKVTIGGTMKDSEEGGLYDEDYSG</sequence>
<keyword evidence="4 8" id="KW-0418">Kinase</keyword>
<keyword evidence="3" id="KW-0808">Transferase</keyword>
<comment type="subcellular location">
    <subcellularLocation>
        <location evidence="1">Membrane</location>
    </subcellularLocation>
</comment>
<dbReference type="PROSITE" id="PS50885">
    <property type="entry name" value="HAMP"/>
    <property type="match status" value="1"/>
</dbReference>
<dbReference type="GO" id="GO:0016020">
    <property type="term" value="C:membrane"/>
    <property type="evidence" value="ECO:0007669"/>
    <property type="project" value="UniProtKB-SubCell"/>
</dbReference>
<evidence type="ECO:0000256" key="5">
    <source>
        <dbReference type="SAM" id="Coils"/>
    </source>
</evidence>
<organism evidence="8 9">
    <name type="scientific">Mahella australiensis (strain DSM 15567 / CIP 107919 / 50-1 BON)</name>
    <dbReference type="NCBI Taxonomy" id="697281"/>
    <lineage>
        <taxon>Bacteria</taxon>
        <taxon>Bacillati</taxon>
        <taxon>Bacillota</taxon>
        <taxon>Clostridia</taxon>
        <taxon>Thermoanaerobacterales</taxon>
        <taxon>Thermoanaerobacterales Family IV. Incertae Sedis</taxon>
        <taxon>Mahella</taxon>
    </lineage>
</organism>
<dbReference type="InterPro" id="IPR036890">
    <property type="entry name" value="HATPase_C_sf"/>
</dbReference>
<reference evidence="9" key="1">
    <citation type="submission" date="2010-11" db="EMBL/GenBank/DDBJ databases">
        <title>The complete genome of Mahella australiensis DSM 15567.</title>
        <authorList>
            <consortium name="US DOE Joint Genome Institute (JGI-PGF)"/>
            <person name="Lucas S."/>
            <person name="Copeland A."/>
            <person name="Lapidus A."/>
            <person name="Bruce D."/>
            <person name="Goodwin L."/>
            <person name="Pitluck S."/>
            <person name="Kyrpides N."/>
            <person name="Mavromatis K."/>
            <person name="Pagani I."/>
            <person name="Ivanova N."/>
            <person name="Teshima H."/>
            <person name="Brettin T."/>
            <person name="Detter J.C."/>
            <person name="Han C."/>
            <person name="Tapia R."/>
            <person name="Land M."/>
            <person name="Hauser L."/>
            <person name="Markowitz V."/>
            <person name="Cheng J.-F."/>
            <person name="Hugenholtz P."/>
            <person name="Woyke T."/>
            <person name="Wu D."/>
            <person name="Spring S."/>
            <person name="Pukall R."/>
            <person name="Steenblock K."/>
            <person name="Schneider S."/>
            <person name="Klenk H.-P."/>
            <person name="Eisen J.A."/>
        </authorList>
    </citation>
    <scope>NUCLEOTIDE SEQUENCE [LARGE SCALE GENOMIC DNA]</scope>
    <source>
        <strain evidence="9">DSM 15567 / CIP 107919 / 50-1 BON</strain>
    </source>
</reference>
<proteinExistence type="predicted"/>
<dbReference type="HOGENOM" id="CLU_020473_6_1_9"/>
<feature type="transmembrane region" description="Helical" evidence="6">
    <location>
        <begin position="7"/>
        <end position="29"/>
    </location>
</feature>
<feature type="domain" description="HAMP" evidence="7">
    <location>
        <begin position="319"/>
        <end position="372"/>
    </location>
</feature>
<dbReference type="KEGG" id="mas:Mahau_2617"/>
<dbReference type="SUPFAM" id="SSF158472">
    <property type="entry name" value="HAMP domain-like"/>
    <property type="match status" value="1"/>
</dbReference>
<dbReference type="STRING" id="697281.Mahau_2617"/>
<dbReference type="AlphaFoldDB" id="F3ZY61"/>
<dbReference type="PANTHER" id="PTHR34220">
    <property type="entry name" value="SENSOR HISTIDINE KINASE YPDA"/>
    <property type="match status" value="1"/>
</dbReference>
<dbReference type="OrthoDB" id="9809348at2"/>
<evidence type="ECO:0000256" key="4">
    <source>
        <dbReference type="ARBA" id="ARBA00022777"/>
    </source>
</evidence>
<dbReference type="Pfam" id="PF00672">
    <property type="entry name" value="HAMP"/>
    <property type="match status" value="1"/>
</dbReference>
<evidence type="ECO:0000313" key="9">
    <source>
        <dbReference type="Proteomes" id="UP000008457"/>
    </source>
</evidence>
<dbReference type="Proteomes" id="UP000008457">
    <property type="component" value="Chromosome"/>
</dbReference>
<dbReference type="Pfam" id="PF06580">
    <property type="entry name" value="His_kinase"/>
    <property type="match status" value="1"/>
</dbReference>
<dbReference type="Gene3D" id="6.10.340.10">
    <property type="match status" value="1"/>
</dbReference>
<keyword evidence="9" id="KW-1185">Reference proteome</keyword>
<dbReference type="InterPro" id="IPR010559">
    <property type="entry name" value="Sig_transdc_His_kin_internal"/>
</dbReference>
<evidence type="ECO:0000256" key="6">
    <source>
        <dbReference type="SAM" id="Phobius"/>
    </source>
</evidence>
<keyword evidence="2" id="KW-0597">Phosphoprotein</keyword>